<evidence type="ECO:0000313" key="3">
    <source>
        <dbReference type="EMBL" id="AKJ95470.1"/>
    </source>
</evidence>
<reference evidence="3 4" key="1">
    <citation type="submission" date="2015-04" db="EMBL/GenBank/DDBJ databases">
        <title>Complete Sequence for the Genome of the Thioalkalivibrio versutus D301.</title>
        <authorList>
            <person name="Mu T."/>
            <person name="Zhou J."/>
            <person name="Xu X."/>
        </authorList>
    </citation>
    <scope>NUCLEOTIDE SEQUENCE [LARGE SCALE GENOMIC DNA]</scope>
    <source>
        <strain evidence="3 4">D301</strain>
    </source>
</reference>
<dbReference type="PATRIC" id="fig|106634.4.peg.1826"/>
<keyword evidence="4" id="KW-1185">Reference proteome</keyword>
<keyword evidence="2" id="KW-0812">Transmembrane</keyword>
<feature type="transmembrane region" description="Helical" evidence="2">
    <location>
        <begin position="12"/>
        <end position="29"/>
    </location>
</feature>
<proteinExistence type="predicted"/>
<dbReference type="AlphaFoldDB" id="A0A0G3G2L4"/>
<organism evidence="3 4">
    <name type="scientific">Thioalkalivibrio versutus</name>
    <dbReference type="NCBI Taxonomy" id="106634"/>
    <lineage>
        <taxon>Bacteria</taxon>
        <taxon>Pseudomonadati</taxon>
        <taxon>Pseudomonadota</taxon>
        <taxon>Gammaproteobacteria</taxon>
        <taxon>Chromatiales</taxon>
        <taxon>Ectothiorhodospiraceae</taxon>
        <taxon>Thioalkalivibrio</taxon>
    </lineage>
</organism>
<keyword evidence="2" id="KW-1133">Transmembrane helix</keyword>
<feature type="region of interest" description="Disordered" evidence="1">
    <location>
        <begin position="96"/>
        <end position="127"/>
    </location>
</feature>
<dbReference type="EMBL" id="CP011367">
    <property type="protein sequence ID" value="AKJ95470.1"/>
    <property type="molecule type" value="Genomic_DNA"/>
</dbReference>
<dbReference type="Proteomes" id="UP000064201">
    <property type="component" value="Chromosome"/>
</dbReference>
<dbReference type="KEGG" id="tvr:TVD_08935"/>
<evidence type="ECO:0000313" key="4">
    <source>
        <dbReference type="Proteomes" id="UP000064201"/>
    </source>
</evidence>
<keyword evidence="2" id="KW-0472">Membrane</keyword>
<evidence type="ECO:0000256" key="1">
    <source>
        <dbReference type="SAM" id="MobiDB-lite"/>
    </source>
</evidence>
<feature type="compositionally biased region" description="Basic and acidic residues" evidence="1">
    <location>
        <begin position="100"/>
        <end position="127"/>
    </location>
</feature>
<evidence type="ECO:0000256" key="2">
    <source>
        <dbReference type="SAM" id="Phobius"/>
    </source>
</evidence>
<feature type="transmembrane region" description="Helical" evidence="2">
    <location>
        <begin position="41"/>
        <end position="62"/>
    </location>
</feature>
<gene>
    <name evidence="3" type="ORF">TVD_08935</name>
</gene>
<sequence length="127" mass="13811">MTSLHQPAREPALYRFLGIVLPPVAAYRYGAAAHSCAAPIAIAWAAALVSIAYALLTGLAGISGYGGFPLAIGLFLWVFATVWTFLVVRNVQADPSLTDPRTHEQRVRQREDAHDPLDELDSGERPR</sequence>
<accession>A0A0G3G2L4</accession>
<protein>
    <submittedName>
        <fullName evidence="3">Uncharacterized protein</fullName>
    </submittedName>
</protein>
<dbReference type="OrthoDB" id="5784939at2"/>
<feature type="transmembrane region" description="Helical" evidence="2">
    <location>
        <begin position="68"/>
        <end position="88"/>
    </location>
</feature>
<name>A0A0G3G2L4_9GAMM</name>
<dbReference type="RefSeq" id="WP_019627996.1">
    <property type="nucleotide sequence ID" value="NZ_CP011367.1"/>
</dbReference>